<protein>
    <submittedName>
        <fullName evidence="2">Uncharacterized protein</fullName>
    </submittedName>
</protein>
<reference evidence="3" key="1">
    <citation type="journal article" date="2019" name="Int. J. Syst. Evol. Microbiol.">
        <title>The Global Catalogue of Microorganisms (GCM) 10K type strain sequencing project: providing services to taxonomists for standard genome sequencing and annotation.</title>
        <authorList>
            <consortium name="The Broad Institute Genomics Platform"/>
            <consortium name="The Broad Institute Genome Sequencing Center for Infectious Disease"/>
            <person name="Wu L."/>
            <person name="Ma J."/>
        </authorList>
    </citation>
    <scope>NUCLEOTIDE SEQUENCE [LARGE SCALE GENOMIC DNA]</scope>
    <source>
        <strain evidence="3">ZS-22-S1</strain>
    </source>
</reference>
<feature type="compositionally biased region" description="Basic and acidic residues" evidence="1">
    <location>
        <begin position="73"/>
        <end position="104"/>
    </location>
</feature>
<comment type="caution">
    <text evidence="2">The sequence shown here is derived from an EMBL/GenBank/DDBJ whole genome shotgun (WGS) entry which is preliminary data.</text>
</comment>
<dbReference type="RefSeq" id="WP_378060317.1">
    <property type="nucleotide sequence ID" value="NZ_JBHSIS010000022.1"/>
</dbReference>
<accession>A0ABV9SDY6</accession>
<name>A0ABV9SDY6_9PSEU</name>
<sequence>MTLHNLGEQRAYLVTAVESATRVENRPGQRREWYAVPDHRPRYPPGPLDDDEGAAESFAPLWHHHMNPGIGRDVPETETSARLEPTDHRAGAGAEQRRFDELPSRRRHVTK</sequence>
<evidence type="ECO:0000313" key="2">
    <source>
        <dbReference type="EMBL" id="MFC4858099.1"/>
    </source>
</evidence>
<evidence type="ECO:0000256" key="1">
    <source>
        <dbReference type="SAM" id="MobiDB-lite"/>
    </source>
</evidence>
<evidence type="ECO:0000313" key="3">
    <source>
        <dbReference type="Proteomes" id="UP001595859"/>
    </source>
</evidence>
<dbReference type="EMBL" id="JBHSIS010000022">
    <property type="protein sequence ID" value="MFC4858099.1"/>
    <property type="molecule type" value="Genomic_DNA"/>
</dbReference>
<feature type="region of interest" description="Disordered" evidence="1">
    <location>
        <begin position="36"/>
        <end position="111"/>
    </location>
</feature>
<proteinExistence type="predicted"/>
<gene>
    <name evidence="2" type="ORF">ACFPCV_31755</name>
</gene>
<organism evidence="2 3">
    <name type="scientific">Actinophytocola glycyrrhizae</name>
    <dbReference type="NCBI Taxonomy" id="2044873"/>
    <lineage>
        <taxon>Bacteria</taxon>
        <taxon>Bacillati</taxon>
        <taxon>Actinomycetota</taxon>
        <taxon>Actinomycetes</taxon>
        <taxon>Pseudonocardiales</taxon>
        <taxon>Pseudonocardiaceae</taxon>
    </lineage>
</organism>
<dbReference type="Proteomes" id="UP001595859">
    <property type="component" value="Unassembled WGS sequence"/>
</dbReference>
<keyword evidence="3" id="KW-1185">Reference proteome</keyword>